<protein>
    <submittedName>
        <fullName evidence="1">BQ5605_C011g06295 protein</fullName>
    </submittedName>
</protein>
<name>A0A2X0M9B8_9BASI</name>
<dbReference type="Proteomes" id="UP000249464">
    <property type="component" value="Unassembled WGS sequence"/>
</dbReference>
<accession>A0A2X0M9B8</accession>
<organism evidence="1 2">
    <name type="scientific">Microbotryum silenes-dioicae</name>
    <dbReference type="NCBI Taxonomy" id="796604"/>
    <lineage>
        <taxon>Eukaryota</taxon>
        <taxon>Fungi</taxon>
        <taxon>Dikarya</taxon>
        <taxon>Basidiomycota</taxon>
        <taxon>Pucciniomycotina</taxon>
        <taxon>Microbotryomycetes</taxon>
        <taxon>Microbotryales</taxon>
        <taxon>Microbotryaceae</taxon>
        <taxon>Microbotryum</taxon>
    </lineage>
</organism>
<sequence>MTLPSDTLGLTWTLYGQAHGPYTLHHLFQTLSHPYTLSSLSLPPFPVLVFPPV</sequence>
<evidence type="ECO:0000313" key="2">
    <source>
        <dbReference type="Proteomes" id="UP000249464"/>
    </source>
</evidence>
<evidence type="ECO:0000313" key="1">
    <source>
        <dbReference type="EMBL" id="SGY11853.1"/>
    </source>
</evidence>
<keyword evidence="2" id="KW-1185">Reference proteome</keyword>
<dbReference type="EMBL" id="FQNC01000011">
    <property type="protein sequence ID" value="SGY11853.1"/>
    <property type="molecule type" value="Genomic_DNA"/>
</dbReference>
<reference evidence="1 2" key="1">
    <citation type="submission" date="2016-11" db="EMBL/GenBank/DDBJ databases">
        <authorList>
            <person name="Jaros S."/>
            <person name="Januszkiewicz K."/>
            <person name="Wedrychowicz H."/>
        </authorList>
    </citation>
    <scope>NUCLEOTIDE SEQUENCE [LARGE SCALE GENOMIC DNA]</scope>
</reference>
<gene>
    <name evidence="1" type="primary">BQ5605_C011g06295</name>
    <name evidence="1" type="ORF">BQ5605_C011G06295</name>
</gene>
<dbReference type="AlphaFoldDB" id="A0A2X0M9B8"/>
<proteinExistence type="predicted"/>